<comment type="caution">
    <text evidence="3">The sequence shown here is derived from an EMBL/GenBank/DDBJ whole genome shotgun (WGS) entry which is preliminary data.</text>
</comment>
<keyword evidence="4" id="KW-1185">Reference proteome</keyword>
<feature type="domain" description="GH16" evidence="2">
    <location>
        <begin position="22"/>
        <end position="293"/>
    </location>
</feature>
<accession>A0A841H882</accession>
<dbReference type="InterPro" id="IPR050546">
    <property type="entry name" value="Glycosyl_Hydrlase_16"/>
</dbReference>
<dbReference type="PANTHER" id="PTHR10963">
    <property type="entry name" value="GLYCOSYL HYDROLASE-RELATED"/>
    <property type="match status" value="1"/>
</dbReference>
<dbReference type="Pfam" id="PF00722">
    <property type="entry name" value="Glyco_hydro_16"/>
    <property type="match status" value="1"/>
</dbReference>
<organism evidence="3 4">
    <name type="scientific">Longimicrobium terrae</name>
    <dbReference type="NCBI Taxonomy" id="1639882"/>
    <lineage>
        <taxon>Bacteria</taxon>
        <taxon>Pseudomonadati</taxon>
        <taxon>Gemmatimonadota</taxon>
        <taxon>Longimicrobiia</taxon>
        <taxon>Longimicrobiales</taxon>
        <taxon>Longimicrobiaceae</taxon>
        <taxon>Longimicrobium</taxon>
    </lineage>
</organism>
<dbReference type="EMBL" id="JACHIA010000032">
    <property type="protein sequence ID" value="MBB6073899.1"/>
    <property type="molecule type" value="Genomic_DNA"/>
</dbReference>
<evidence type="ECO:0000313" key="4">
    <source>
        <dbReference type="Proteomes" id="UP000582837"/>
    </source>
</evidence>
<reference evidence="3 4" key="1">
    <citation type="submission" date="2020-08" db="EMBL/GenBank/DDBJ databases">
        <title>Genomic Encyclopedia of Type Strains, Phase IV (KMG-IV): sequencing the most valuable type-strain genomes for metagenomic binning, comparative biology and taxonomic classification.</title>
        <authorList>
            <person name="Goeker M."/>
        </authorList>
    </citation>
    <scope>NUCLEOTIDE SEQUENCE [LARGE SCALE GENOMIC DNA]</scope>
    <source>
        <strain evidence="3 4">DSM 29007</strain>
    </source>
</reference>
<sequence>MITRHTAAALALAVMAGCTRTDGGSGVPAPPPAPQVLFEDEFAGAAPDRSRWTVEVWGGSVNNEQQAYVDSASTLYVARGAQAEGAGDGAALVIHPRWRPGFVTGEGNRFDFISGRLITRDHFQFTHGTASARIRLPAGAGLWPAFWLLGAGDWPATGEIDVMENVGDAGWTSQALHGPGYSGDTPLAKRSPFPAGQDATGWHVYTVIWGTASIVFLVDGQVVYSVNRAEVERYGRWAFDNPKFLILNFALGGGYPAAVNGVKEPYFGLSEPAVRMVKADEARMLVDWVRVTR</sequence>
<evidence type="ECO:0000256" key="1">
    <source>
        <dbReference type="ARBA" id="ARBA00006865"/>
    </source>
</evidence>
<dbReference type="GO" id="GO:0004553">
    <property type="term" value="F:hydrolase activity, hydrolyzing O-glycosyl compounds"/>
    <property type="evidence" value="ECO:0007669"/>
    <property type="project" value="InterPro"/>
</dbReference>
<proteinExistence type="inferred from homology"/>
<dbReference type="InterPro" id="IPR000757">
    <property type="entry name" value="Beta-glucanase-like"/>
</dbReference>
<evidence type="ECO:0000313" key="3">
    <source>
        <dbReference type="EMBL" id="MBB6073899.1"/>
    </source>
</evidence>
<name>A0A841H882_9BACT</name>
<evidence type="ECO:0000259" key="2">
    <source>
        <dbReference type="PROSITE" id="PS51762"/>
    </source>
</evidence>
<dbReference type="CDD" id="cd08023">
    <property type="entry name" value="GH16_laminarinase_like"/>
    <property type="match status" value="1"/>
</dbReference>
<dbReference type="PROSITE" id="PS51762">
    <property type="entry name" value="GH16_2"/>
    <property type="match status" value="1"/>
</dbReference>
<dbReference type="GO" id="GO:0005975">
    <property type="term" value="P:carbohydrate metabolic process"/>
    <property type="evidence" value="ECO:0007669"/>
    <property type="project" value="InterPro"/>
</dbReference>
<dbReference type="InterPro" id="IPR013320">
    <property type="entry name" value="ConA-like_dom_sf"/>
</dbReference>
<dbReference type="RefSeq" id="WP_205762080.1">
    <property type="nucleotide sequence ID" value="NZ_JABDTL010000002.1"/>
</dbReference>
<gene>
    <name evidence="3" type="ORF">HNQ61_005578</name>
</gene>
<protein>
    <submittedName>
        <fullName evidence="3">Beta-glucanase (GH16 family)</fullName>
    </submittedName>
</protein>
<dbReference type="AlphaFoldDB" id="A0A841H882"/>
<dbReference type="Proteomes" id="UP000582837">
    <property type="component" value="Unassembled WGS sequence"/>
</dbReference>
<dbReference type="PANTHER" id="PTHR10963:SF55">
    <property type="entry name" value="GLYCOSIDE HYDROLASE FAMILY 16 PROTEIN"/>
    <property type="match status" value="1"/>
</dbReference>
<dbReference type="SUPFAM" id="SSF49899">
    <property type="entry name" value="Concanavalin A-like lectins/glucanases"/>
    <property type="match status" value="1"/>
</dbReference>
<dbReference type="Gene3D" id="2.60.120.200">
    <property type="match status" value="1"/>
</dbReference>
<comment type="similarity">
    <text evidence="1">Belongs to the glycosyl hydrolase 16 family.</text>
</comment>
<dbReference type="PROSITE" id="PS51257">
    <property type="entry name" value="PROKAR_LIPOPROTEIN"/>
    <property type="match status" value="1"/>
</dbReference>